<organism evidence="18 19">
    <name type="scientific">Candidatus Avipropionibacterium avicola</name>
    <dbReference type="NCBI Taxonomy" id="2840701"/>
    <lineage>
        <taxon>Bacteria</taxon>
        <taxon>Bacillati</taxon>
        <taxon>Actinomycetota</taxon>
        <taxon>Actinomycetes</taxon>
        <taxon>Propionibacteriales</taxon>
        <taxon>Propionibacteriaceae</taxon>
        <taxon>Propionibacteriaceae incertae sedis</taxon>
        <taxon>Candidatus Avipropionibacterium</taxon>
    </lineage>
</organism>
<evidence type="ECO:0000313" key="18">
    <source>
        <dbReference type="EMBL" id="HIT76384.1"/>
    </source>
</evidence>
<dbReference type="Pfam" id="PF00133">
    <property type="entry name" value="tRNA-synt_1"/>
    <property type="match status" value="1"/>
</dbReference>
<keyword evidence="6 15" id="KW-0436">Ligase</keyword>
<comment type="domain">
    <text evidence="15">IleRS has two distinct active sites: one for aminoacylation and one for editing. The misactivated valine is translocated from the active site to the editing site, which sterically excludes the correctly activated isoleucine. The single editing site contains two valyl binding pockets, one specific for each substrate (Val-AMP or Val-tRNA(Ile)).</text>
</comment>
<evidence type="ECO:0000256" key="11">
    <source>
        <dbReference type="ARBA" id="ARBA00022917"/>
    </source>
</evidence>
<dbReference type="PRINTS" id="PR00984">
    <property type="entry name" value="TRNASYNTHILE"/>
</dbReference>
<comment type="function">
    <text evidence="13 15">Catalyzes the attachment of isoleucine to tRNA(Ile). As IleRS can inadvertently accommodate and process structurally similar amino acids such as valine, to avoid such errors it has two additional distinct tRNA(Ile)-dependent editing activities. One activity is designated as 'pretransfer' editing and involves the hydrolysis of activated Val-AMP. The other activity is designated 'posttransfer' editing and involves deacylation of mischarged Val-tRNA(Ile).</text>
</comment>
<keyword evidence="8 15" id="KW-0547">Nucleotide-binding</keyword>
<evidence type="ECO:0000256" key="9">
    <source>
        <dbReference type="ARBA" id="ARBA00022833"/>
    </source>
</evidence>
<dbReference type="InterPro" id="IPR009080">
    <property type="entry name" value="tRNAsynth_Ia_anticodon-bd"/>
</dbReference>
<comment type="cofactor">
    <cofactor evidence="1 15">
        <name>Zn(2+)</name>
        <dbReference type="ChEBI" id="CHEBI:29105"/>
    </cofactor>
</comment>
<reference evidence="18" key="1">
    <citation type="submission" date="2020-10" db="EMBL/GenBank/DDBJ databases">
        <authorList>
            <person name="Gilroy R."/>
        </authorList>
    </citation>
    <scope>NUCLEOTIDE SEQUENCE</scope>
    <source>
        <strain evidence="18">ChiGjej1B1-24693</strain>
    </source>
</reference>
<dbReference type="GO" id="GO:0004822">
    <property type="term" value="F:isoleucine-tRNA ligase activity"/>
    <property type="evidence" value="ECO:0007669"/>
    <property type="project" value="UniProtKB-UniRule"/>
</dbReference>
<comment type="caution">
    <text evidence="18">The sequence shown here is derived from an EMBL/GenBank/DDBJ whole genome shotgun (WGS) entry which is preliminary data.</text>
</comment>
<evidence type="ECO:0000256" key="10">
    <source>
        <dbReference type="ARBA" id="ARBA00022840"/>
    </source>
</evidence>
<dbReference type="EC" id="6.1.1.5" evidence="15"/>
<dbReference type="InterPro" id="IPR014729">
    <property type="entry name" value="Rossmann-like_a/b/a_fold"/>
</dbReference>
<dbReference type="GO" id="GO:0006428">
    <property type="term" value="P:isoleucyl-tRNA aminoacylation"/>
    <property type="evidence" value="ECO:0007669"/>
    <property type="project" value="UniProtKB-UniRule"/>
</dbReference>
<dbReference type="GO" id="GO:0008270">
    <property type="term" value="F:zinc ion binding"/>
    <property type="evidence" value="ECO:0007669"/>
    <property type="project" value="UniProtKB-UniRule"/>
</dbReference>
<evidence type="ECO:0000313" key="19">
    <source>
        <dbReference type="Proteomes" id="UP000886842"/>
    </source>
</evidence>
<dbReference type="Pfam" id="PF08264">
    <property type="entry name" value="Anticodon_1"/>
    <property type="match status" value="1"/>
</dbReference>
<dbReference type="GO" id="GO:0002161">
    <property type="term" value="F:aminoacyl-tRNA deacylase activity"/>
    <property type="evidence" value="ECO:0007669"/>
    <property type="project" value="InterPro"/>
</dbReference>
<keyword evidence="11 15" id="KW-0648">Protein biosynthesis</keyword>
<dbReference type="Gene3D" id="1.10.730.10">
    <property type="entry name" value="Isoleucyl-tRNA Synthetase, Domain 1"/>
    <property type="match status" value="1"/>
</dbReference>
<feature type="domain" description="Aminoacyl-tRNA synthetase class Ia" evidence="16">
    <location>
        <begin position="20"/>
        <end position="627"/>
    </location>
</feature>
<sequence length="1060" mass="117298">MSQYRPVPPQVDLSAVDREILDLWADRDTFTQSWEQTADGEPWTFYEGPPTANGNPGTHHVEARVFKDVFPRFRTMQGRRVDRKAGWDCHGLPVELAVEKELGFTGKGDIEAYGIEPFNAKCRESVQRHVGAFAEMTNRMGYWVNLDNAYWTMSGDYVQSVWWALKQIFDKQLLVEDHRVAPYCPRCGTGLSDHELAQGYEDVTDPSVYVRFPLTSGPYAGQASLLVWTTTPWTLVSNGLVAAKADVTYALVDNGSEQLVVAEPLIGTALGEGWEVRDTFAGTDLLGWTYQRPFDLVEWPGTAHFVVNEDYVTTEDGTGLVHQAPAFGEDDFASCRRNDVALVNPIDGQGRFLAEVPLVGGVFFKDADPVLIADLESRGLMFRHEAYDHSYPHCWRCHTVLIYYAQPSWYIRTTQIVDELVRENEATTWYPDTIKHGRFGDWLNNNVDWALSRKRYWGTPLPIWRNDVDPSDMVCVGSLAELGELAGSDLSELDPHRPFIDEVTFTRPGVDGTYRRVPEVIDAWFDSGSMPFAQFGYPHVPGSAEAFEKAYPADFIAEAIDQTRGWFYTLMAVGTLVFDQSSYRNVLCLGHILAEDGRKMSKHLGNILEPIPLMDTHGADAVRWFMAAGGSPWAARRVGHQTIAETVRKVLLTYWNTVAFQALYAGVNDWSPVGPSTGSGVGAGSGPSTGSASDAGSGHVLDRWLRAATSKLVSDVTAALEDFDTQRTGQLIGEFVDDLSNWYVRRSRRRFWHGDAGALQTLHDTLDVVTRLMAPLTPFVTERVWQDLFAVQDGQPESVHLASWPVADAADRDDELLVAMRLTRRLVELGRAARSEASVKIRQPLRRALVPTAAHQRLSAELLDEIAAELNVGAVESFSGAGDLVDHSAKGNFRNLGKRFAKDTPKVAAAIAAADASALAGALAEAGTATVSVEGLGEVEVGADDVLISERPREGWSVVNEQGETIALDLEITPELERAGLAREVVRLVQETRKGSGFEVSDRIRLWWSATGKLAESLTEHEELVSGEVLAVEMTRAEPGEGWSRDEDLGLDYRIERVSA</sequence>
<dbReference type="SUPFAM" id="SSF52374">
    <property type="entry name" value="Nucleotidylyl transferase"/>
    <property type="match status" value="1"/>
</dbReference>
<dbReference type="SUPFAM" id="SSF50677">
    <property type="entry name" value="ValRS/IleRS/LeuRS editing domain"/>
    <property type="match status" value="1"/>
</dbReference>
<evidence type="ECO:0000256" key="2">
    <source>
        <dbReference type="ARBA" id="ARBA00004496"/>
    </source>
</evidence>
<dbReference type="InterPro" id="IPR009008">
    <property type="entry name" value="Val/Leu/Ile-tRNA-synth_edit"/>
</dbReference>
<dbReference type="HAMAP" id="MF_02003">
    <property type="entry name" value="Ile_tRNA_synth_type2"/>
    <property type="match status" value="1"/>
</dbReference>
<dbReference type="InterPro" id="IPR002300">
    <property type="entry name" value="aa-tRNA-synth_Ia"/>
</dbReference>
<evidence type="ECO:0000256" key="4">
    <source>
        <dbReference type="ARBA" id="ARBA00011245"/>
    </source>
</evidence>
<dbReference type="GO" id="GO:0005737">
    <property type="term" value="C:cytoplasm"/>
    <property type="evidence" value="ECO:0007669"/>
    <property type="project" value="UniProtKB-SubCell"/>
</dbReference>
<dbReference type="FunFam" id="3.90.740.10:FF:000016">
    <property type="entry name" value="Isoleucine--tRNA ligase"/>
    <property type="match status" value="1"/>
</dbReference>
<feature type="short sequence motif" description="'HIGH' region" evidence="15">
    <location>
        <begin position="50"/>
        <end position="60"/>
    </location>
</feature>
<evidence type="ECO:0000256" key="6">
    <source>
        <dbReference type="ARBA" id="ARBA00022598"/>
    </source>
</evidence>
<keyword evidence="12 15" id="KW-0030">Aminoacyl-tRNA synthetase</keyword>
<name>A0A9D1KMJ7_9ACTN</name>
<evidence type="ECO:0000256" key="14">
    <source>
        <dbReference type="ARBA" id="ARBA00048359"/>
    </source>
</evidence>
<evidence type="ECO:0000256" key="3">
    <source>
        <dbReference type="ARBA" id="ARBA00007078"/>
    </source>
</evidence>
<comment type="subunit">
    <text evidence="4 15">Monomer.</text>
</comment>
<dbReference type="FunFam" id="3.40.50.620:FF:000063">
    <property type="entry name" value="Isoleucine--tRNA ligase"/>
    <property type="match status" value="1"/>
</dbReference>
<comment type="catalytic activity">
    <reaction evidence="14 15">
        <text>tRNA(Ile) + L-isoleucine + ATP = L-isoleucyl-tRNA(Ile) + AMP + diphosphate</text>
        <dbReference type="Rhea" id="RHEA:11060"/>
        <dbReference type="Rhea" id="RHEA-COMP:9666"/>
        <dbReference type="Rhea" id="RHEA-COMP:9695"/>
        <dbReference type="ChEBI" id="CHEBI:30616"/>
        <dbReference type="ChEBI" id="CHEBI:33019"/>
        <dbReference type="ChEBI" id="CHEBI:58045"/>
        <dbReference type="ChEBI" id="CHEBI:78442"/>
        <dbReference type="ChEBI" id="CHEBI:78528"/>
        <dbReference type="ChEBI" id="CHEBI:456215"/>
        <dbReference type="EC" id="6.1.1.5"/>
    </reaction>
</comment>
<dbReference type="InterPro" id="IPR013155">
    <property type="entry name" value="M/V/L/I-tRNA-synth_anticd-bd"/>
</dbReference>
<dbReference type="GO" id="GO:0000049">
    <property type="term" value="F:tRNA binding"/>
    <property type="evidence" value="ECO:0007669"/>
    <property type="project" value="InterPro"/>
</dbReference>
<keyword evidence="10 15" id="KW-0067">ATP-binding</keyword>
<dbReference type="AlphaFoldDB" id="A0A9D1KMJ7"/>
<gene>
    <name evidence="15" type="primary">ileS</name>
    <name evidence="18" type="ORF">IAA98_12435</name>
</gene>
<dbReference type="EMBL" id="DVLP01000365">
    <property type="protein sequence ID" value="HIT76384.1"/>
    <property type="molecule type" value="Genomic_DNA"/>
</dbReference>
<feature type="domain" description="Methionyl/Valyl/Leucyl/Isoleucyl-tRNA synthetase anticodon-binding" evidence="17">
    <location>
        <begin position="702"/>
        <end position="846"/>
    </location>
</feature>
<reference evidence="18" key="2">
    <citation type="journal article" date="2021" name="PeerJ">
        <title>Extensive microbial diversity within the chicken gut microbiome revealed by metagenomics and culture.</title>
        <authorList>
            <person name="Gilroy R."/>
            <person name="Ravi A."/>
            <person name="Getino M."/>
            <person name="Pursley I."/>
            <person name="Horton D.L."/>
            <person name="Alikhan N.F."/>
            <person name="Baker D."/>
            <person name="Gharbi K."/>
            <person name="Hall N."/>
            <person name="Watson M."/>
            <person name="Adriaenssens E.M."/>
            <person name="Foster-Nyarko E."/>
            <person name="Jarju S."/>
            <person name="Secka A."/>
            <person name="Antonio M."/>
            <person name="Oren A."/>
            <person name="Chaudhuri R.R."/>
            <person name="La Ragione R."/>
            <person name="Hildebrand F."/>
            <person name="Pallen M.J."/>
        </authorList>
    </citation>
    <scope>NUCLEOTIDE SEQUENCE</scope>
    <source>
        <strain evidence="18">ChiGjej1B1-24693</strain>
    </source>
</reference>
<evidence type="ECO:0000256" key="7">
    <source>
        <dbReference type="ARBA" id="ARBA00022723"/>
    </source>
</evidence>
<evidence type="ECO:0000256" key="1">
    <source>
        <dbReference type="ARBA" id="ARBA00001947"/>
    </source>
</evidence>
<dbReference type="PANTHER" id="PTHR42780:SF1">
    <property type="entry name" value="ISOLEUCINE--TRNA LIGASE, CYTOPLASMIC"/>
    <property type="match status" value="1"/>
</dbReference>
<dbReference type="InterPro" id="IPR023586">
    <property type="entry name" value="Ile-tRNA-ligase_type2"/>
</dbReference>
<comment type="subcellular location">
    <subcellularLocation>
        <location evidence="2 15">Cytoplasm</location>
    </subcellularLocation>
</comment>
<evidence type="ECO:0000256" key="15">
    <source>
        <dbReference type="HAMAP-Rule" id="MF_02003"/>
    </source>
</evidence>
<dbReference type="Proteomes" id="UP000886842">
    <property type="component" value="Unassembled WGS sequence"/>
</dbReference>
<evidence type="ECO:0000259" key="16">
    <source>
        <dbReference type="Pfam" id="PF00133"/>
    </source>
</evidence>
<dbReference type="SUPFAM" id="SSF47323">
    <property type="entry name" value="Anticodon-binding domain of a subclass of class I aminoacyl-tRNA synthetases"/>
    <property type="match status" value="1"/>
</dbReference>
<evidence type="ECO:0000256" key="5">
    <source>
        <dbReference type="ARBA" id="ARBA00022490"/>
    </source>
</evidence>
<protein>
    <recommendedName>
        <fullName evidence="15">Isoleucine--tRNA ligase</fullName>
        <ecNumber evidence="15">6.1.1.5</ecNumber>
    </recommendedName>
    <alternativeName>
        <fullName evidence="15">Isoleucyl-tRNA synthetase</fullName>
        <shortName evidence="15">IleRS</shortName>
    </alternativeName>
</protein>
<evidence type="ECO:0000256" key="12">
    <source>
        <dbReference type="ARBA" id="ARBA00023146"/>
    </source>
</evidence>
<dbReference type="NCBIfam" id="TIGR00392">
    <property type="entry name" value="ileS"/>
    <property type="match status" value="1"/>
</dbReference>
<evidence type="ECO:0000256" key="13">
    <source>
        <dbReference type="ARBA" id="ARBA00025217"/>
    </source>
</evidence>
<proteinExistence type="inferred from homology"/>
<keyword evidence="9 15" id="KW-0862">Zinc</keyword>
<feature type="binding site" evidence="15">
    <location>
        <position position="602"/>
    </location>
    <ligand>
        <name>ATP</name>
        <dbReference type="ChEBI" id="CHEBI:30616"/>
    </ligand>
</feature>
<dbReference type="GO" id="GO:0005524">
    <property type="term" value="F:ATP binding"/>
    <property type="evidence" value="ECO:0007669"/>
    <property type="project" value="UniProtKB-UniRule"/>
</dbReference>
<dbReference type="Gene3D" id="3.40.50.620">
    <property type="entry name" value="HUPs"/>
    <property type="match status" value="2"/>
</dbReference>
<dbReference type="InterPro" id="IPR033709">
    <property type="entry name" value="Anticodon_Ile_ABEc"/>
</dbReference>
<feature type="short sequence motif" description="'KMSKS' region" evidence="15">
    <location>
        <begin position="599"/>
        <end position="603"/>
    </location>
</feature>
<keyword evidence="5 15" id="KW-0963">Cytoplasm</keyword>
<accession>A0A9D1KMJ7</accession>
<dbReference type="InterPro" id="IPR002301">
    <property type="entry name" value="Ile-tRNA-ligase"/>
</dbReference>
<evidence type="ECO:0000256" key="8">
    <source>
        <dbReference type="ARBA" id="ARBA00022741"/>
    </source>
</evidence>
<comment type="similarity">
    <text evidence="3 15">Belongs to the class-I aminoacyl-tRNA synthetase family. IleS type 2 subfamily.</text>
</comment>
<dbReference type="Gene3D" id="3.90.740.10">
    <property type="entry name" value="Valyl/Leucyl/Isoleucyl-tRNA synthetase, editing domain"/>
    <property type="match status" value="1"/>
</dbReference>
<dbReference type="CDD" id="cd07961">
    <property type="entry name" value="Anticodon_Ia_Ile_ABEc"/>
    <property type="match status" value="1"/>
</dbReference>
<dbReference type="FunFam" id="3.40.50.620:FF:000075">
    <property type="entry name" value="Isoleucine--tRNA ligase"/>
    <property type="match status" value="1"/>
</dbReference>
<keyword evidence="7 15" id="KW-0479">Metal-binding</keyword>
<dbReference type="PANTHER" id="PTHR42780">
    <property type="entry name" value="SOLEUCYL-TRNA SYNTHETASE"/>
    <property type="match status" value="1"/>
</dbReference>
<dbReference type="Pfam" id="PF19302">
    <property type="entry name" value="DUF5915"/>
    <property type="match status" value="1"/>
</dbReference>
<evidence type="ECO:0000259" key="17">
    <source>
        <dbReference type="Pfam" id="PF08264"/>
    </source>
</evidence>